<dbReference type="PANTHER" id="PTHR43177:SF3">
    <property type="entry name" value="PROTEIN NRFC HOMOLOG"/>
    <property type="match status" value="1"/>
</dbReference>
<evidence type="ECO:0000256" key="2">
    <source>
        <dbReference type="ARBA" id="ARBA00022723"/>
    </source>
</evidence>
<dbReference type="GO" id="GO:0046872">
    <property type="term" value="F:metal ion binding"/>
    <property type="evidence" value="ECO:0007669"/>
    <property type="project" value="UniProtKB-KW"/>
</dbReference>
<protein>
    <recommendedName>
        <fullName evidence="5">4Fe-4S ferredoxin-type domain-containing protein</fullName>
    </recommendedName>
</protein>
<dbReference type="GO" id="GO:0051539">
    <property type="term" value="F:4 iron, 4 sulfur cluster binding"/>
    <property type="evidence" value="ECO:0007669"/>
    <property type="project" value="UniProtKB-KW"/>
</dbReference>
<evidence type="ECO:0000313" key="6">
    <source>
        <dbReference type="EMBL" id="GAG03502.1"/>
    </source>
</evidence>
<keyword evidence="3" id="KW-0408">Iron</keyword>
<sequence>MEKILVVAHEKCTGCRLCEMVCSVKHTGVNNPTRSRIHVIKWPMEGFELPMLCQQCEEAPCIAVCPKDALSRDLTLGRVTLNYDLCIGCKMCVTACPFGGMGIDTVVQQVIKCNLCDGDP</sequence>
<dbReference type="Gene3D" id="3.30.70.20">
    <property type="match status" value="2"/>
</dbReference>
<evidence type="ECO:0000259" key="5">
    <source>
        <dbReference type="PROSITE" id="PS51379"/>
    </source>
</evidence>
<organism evidence="6">
    <name type="scientific">marine sediment metagenome</name>
    <dbReference type="NCBI Taxonomy" id="412755"/>
    <lineage>
        <taxon>unclassified sequences</taxon>
        <taxon>metagenomes</taxon>
        <taxon>ecological metagenomes</taxon>
    </lineage>
</organism>
<keyword evidence="4" id="KW-0411">Iron-sulfur</keyword>
<feature type="domain" description="4Fe-4S ferredoxin-type" evidence="5">
    <location>
        <begin position="3"/>
        <end position="32"/>
    </location>
</feature>
<keyword evidence="1" id="KW-0004">4Fe-4S</keyword>
<dbReference type="PROSITE" id="PS00198">
    <property type="entry name" value="4FE4S_FER_1"/>
    <property type="match status" value="1"/>
</dbReference>
<dbReference type="AlphaFoldDB" id="X0UWG1"/>
<evidence type="ECO:0000256" key="3">
    <source>
        <dbReference type="ARBA" id="ARBA00023004"/>
    </source>
</evidence>
<name>X0UWG1_9ZZZZ</name>
<gene>
    <name evidence="6" type="ORF">S01H1_32477</name>
</gene>
<proteinExistence type="predicted"/>
<dbReference type="InterPro" id="IPR017900">
    <property type="entry name" value="4Fe4S_Fe_S_CS"/>
</dbReference>
<accession>X0UWG1</accession>
<dbReference type="PANTHER" id="PTHR43177">
    <property type="entry name" value="PROTEIN NRFC"/>
    <property type="match status" value="1"/>
</dbReference>
<feature type="domain" description="4Fe-4S ferredoxin-type" evidence="5">
    <location>
        <begin position="77"/>
        <end position="106"/>
    </location>
</feature>
<dbReference type="CDD" id="cd10550">
    <property type="entry name" value="DMSOR_beta_like"/>
    <property type="match status" value="1"/>
</dbReference>
<dbReference type="PROSITE" id="PS51379">
    <property type="entry name" value="4FE4S_FER_2"/>
    <property type="match status" value="2"/>
</dbReference>
<evidence type="ECO:0000256" key="1">
    <source>
        <dbReference type="ARBA" id="ARBA00022485"/>
    </source>
</evidence>
<feature type="non-terminal residue" evidence="6">
    <location>
        <position position="120"/>
    </location>
</feature>
<dbReference type="Pfam" id="PF13247">
    <property type="entry name" value="Fer4_11"/>
    <property type="match status" value="1"/>
</dbReference>
<dbReference type="EMBL" id="BARS01020113">
    <property type="protein sequence ID" value="GAG03502.1"/>
    <property type="molecule type" value="Genomic_DNA"/>
</dbReference>
<keyword evidence="2" id="KW-0479">Metal-binding</keyword>
<dbReference type="InterPro" id="IPR017896">
    <property type="entry name" value="4Fe4S_Fe-S-bd"/>
</dbReference>
<dbReference type="SUPFAM" id="SSF54862">
    <property type="entry name" value="4Fe-4S ferredoxins"/>
    <property type="match status" value="1"/>
</dbReference>
<comment type="caution">
    <text evidence="6">The sequence shown here is derived from an EMBL/GenBank/DDBJ whole genome shotgun (WGS) entry which is preliminary data.</text>
</comment>
<dbReference type="Pfam" id="PF12800">
    <property type="entry name" value="Fer4_4"/>
    <property type="match status" value="1"/>
</dbReference>
<dbReference type="InterPro" id="IPR050954">
    <property type="entry name" value="ET_IronSulfur_Cluster-Binding"/>
</dbReference>
<evidence type="ECO:0000256" key="4">
    <source>
        <dbReference type="ARBA" id="ARBA00023014"/>
    </source>
</evidence>
<reference evidence="6" key="1">
    <citation type="journal article" date="2014" name="Front. Microbiol.">
        <title>High frequency of phylogenetically diverse reductive dehalogenase-homologous genes in deep subseafloor sedimentary metagenomes.</title>
        <authorList>
            <person name="Kawai M."/>
            <person name="Futagami T."/>
            <person name="Toyoda A."/>
            <person name="Takaki Y."/>
            <person name="Nishi S."/>
            <person name="Hori S."/>
            <person name="Arai W."/>
            <person name="Tsubouchi T."/>
            <person name="Morono Y."/>
            <person name="Uchiyama I."/>
            <person name="Ito T."/>
            <person name="Fujiyama A."/>
            <person name="Inagaki F."/>
            <person name="Takami H."/>
        </authorList>
    </citation>
    <scope>NUCLEOTIDE SEQUENCE</scope>
    <source>
        <strain evidence="6">Expedition CK06-06</strain>
    </source>
</reference>